<dbReference type="OrthoDB" id="5599218at2"/>
<keyword evidence="3" id="KW-1185">Reference proteome</keyword>
<name>A0A368NNT4_9GAMM</name>
<dbReference type="Gene3D" id="1.25.40.10">
    <property type="entry name" value="Tetratricopeptide repeat domain"/>
    <property type="match status" value="1"/>
</dbReference>
<evidence type="ECO:0000313" key="2">
    <source>
        <dbReference type="EMBL" id="RCU51515.1"/>
    </source>
</evidence>
<dbReference type="InterPro" id="IPR052945">
    <property type="entry name" value="Mitotic_Regulator"/>
</dbReference>
<feature type="signal peptide" evidence="1">
    <location>
        <begin position="1"/>
        <end position="20"/>
    </location>
</feature>
<feature type="chain" id="PRO_5016671882" evidence="1">
    <location>
        <begin position="21"/>
        <end position="231"/>
    </location>
</feature>
<gene>
    <name evidence="2" type="ORF">DU002_03320</name>
</gene>
<dbReference type="PANTHER" id="PTHR43628:SF1">
    <property type="entry name" value="CHITIN SYNTHASE REGULATORY FACTOR 2-RELATED"/>
    <property type="match status" value="1"/>
</dbReference>
<proteinExistence type="predicted"/>
<dbReference type="AlphaFoldDB" id="A0A368NNT4"/>
<evidence type="ECO:0000256" key="1">
    <source>
        <dbReference type="SAM" id="SignalP"/>
    </source>
</evidence>
<protein>
    <submittedName>
        <fullName evidence="2">Sel1 repeat family protein</fullName>
    </submittedName>
</protein>
<reference evidence="2 3" key="1">
    <citation type="submission" date="2018-07" db="EMBL/GenBank/DDBJ databases">
        <title>Corallincola holothuriorum sp. nov., a new facultative anaerobe isolated from sea cucumber Apostichopus japonicus.</title>
        <authorList>
            <person name="Xia H."/>
        </authorList>
    </citation>
    <scope>NUCLEOTIDE SEQUENCE [LARGE SCALE GENOMIC DNA]</scope>
    <source>
        <strain evidence="2 3">C4</strain>
    </source>
</reference>
<dbReference type="SUPFAM" id="SSF81901">
    <property type="entry name" value="HCP-like"/>
    <property type="match status" value="1"/>
</dbReference>
<dbReference type="Proteomes" id="UP000252558">
    <property type="component" value="Unassembled WGS sequence"/>
</dbReference>
<organism evidence="2 3">
    <name type="scientific">Corallincola holothuriorum</name>
    <dbReference type="NCBI Taxonomy" id="2282215"/>
    <lineage>
        <taxon>Bacteria</taxon>
        <taxon>Pseudomonadati</taxon>
        <taxon>Pseudomonadota</taxon>
        <taxon>Gammaproteobacteria</taxon>
        <taxon>Alteromonadales</taxon>
        <taxon>Psychromonadaceae</taxon>
        <taxon>Corallincola</taxon>
    </lineage>
</organism>
<dbReference type="PANTHER" id="PTHR43628">
    <property type="entry name" value="ACTIVATOR OF C KINASE PROTEIN 1-RELATED"/>
    <property type="match status" value="1"/>
</dbReference>
<keyword evidence="1" id="KW-0732">Signal</keyword>
<sequence length="231" mass="25343">MIIRFSALCILLGLSVTTFANEPAPAPGADTAPVLAGEPEIETAPPLRAIQIYSQDQLGQLIVANKHLQQVKDDDCQLVADIEARAKKMEVPVYQFLYGDMLAWGVCYDRDAPLGIHYIERAASQGLPAALEQLGRYYHRGILVQKNFDRAIVYLREAASLGNLRAQLELVEIFAAGQGSPYDYADAYRWLSEAVIADKATHQRAAKLLAQLATHMPPEVVAELKQASIKG</sequence>
<comment type="caution">
    <text evidence="2">The sequence shown here is derived from an EMBL/GenBank/DDBJ whole genome shotgun (WGS) entry which is preliminary data.</text>
</comment>
<dbReference type="Pfam" id="PF08238">
    <property type="entry name" value="Sel1"/>
    <property type="match status" value="3"/>
</dbReference>
<evidence type="ECO:0000313" key="3">
    <source>
        <dbReference type="Proteomes" id="UP000252558"/>
    </source>
</evidence>
<accession>A0A368NNT4</accession>
<dbReference type="EMBL" id="QPID01000002">
    <property type="protein sequence ID" value="RCU51515.1"/>
    <property type="molecule type" value="Genomic_DNA"/>
</dbReference>
<dbReference type="SMART" id="SM00671">
    <property type="entry name" value="SEL1"/>
    <property type="match status" value="2"/>
</dbReference>
<dbReference type="InterPro" id="IPR011990">
    <property type="entry name" value="TPR-like_helical_dom_sf"/>
</dbReference>
<dbReference type="InterPro" id="IPR006597">
    <property type="entry name" value="Sel1-like"/>
</dbReference>
<dbReference type="RefSeq" id="WP_114336944.1">
    <property type="nucleotide sequence ID" value="NZ_QPID01000002.1"/>
</dbReference>